<accession>A0A9P5YT01</accession>
<reference evidence="1" key="1">
    <citation type="submission" date="2020-11" db="EMBL/GenBank/DDBJ databases">
        <authorList>
            <consortium name="DOE Joint Genome Institute"/>
            <person name="Ahrendt S."/>
            <person name="Riley R."/>
            <person name="Andreopoulos W."/>
            <person name="Labutti K."/>
            <person name="Pangilinan J."/>
            <person name="Ruiz-Duenas F.J."/>
            <person name="Barrasa J.M."/>
            <person name="Sanchez-Garcia M."/>
            <person name="Camarero S."/>
            <person name="Miyauchi S."/>
            <person name="Serrano A."/>
            <person name="Linde D."/>
            <person name="Babiker R."/>
            <person name="Drula E."/>
            <person name="Ayuso-Fernandez I."/>
            <person name="Pacheco R."/>
            <person name="Padilla G."/>
            <person name="Ferreira P."/>
            <person name="Barriuso J."/>
            <person name="Kellner H."/>
            <person name="Castanera R."/>
            <person name="Alfaro M."/>
            <person name="Ramirez L."/>
            <person name="Pisabarro A.G."/>
            <person name="Kuo A."/>
            <person name="Tritt A."/>
            <person name="Lipzen A."/>
            <person name="He G."/>
            <person name="Yan M."/>
            <person name="Ng V."/>
            <person name="Cullen D."/>
            <person name="Martin F."/>
            <person name="Rosso M.-N."/>
            <person name="Henrissat B."/>
            <person name="Hibbett D."/>
            <person name="Martinez A.T."/>
            <person name="Grigoriev I.V."/>
        </authorList>
    </citation>
    <scope>NUCLEOTIDE SEQUENCE</scope>
    <source>
        <strain evidence="1">CIRM-BRFM 674</strain>
    </source>
</reference>
<dbReference type="Proteomes" id="UP000807469">
    <property type="component" value="Unassembled WGS sequence"/>
</dbReference>
<evidence type="ECO:0000313" key="2">
    <source>
        <dbReference type="Proteomes" id="UP000807469"/>
    </source>
</evidence>
<keyword evidence="2" id="KW-1185">Reference proteome</keyword>
<sequence>MECPICLEEFENSAFSLSCGASYLCNHDISTERRVELTWLHPVRQCGSPLSSRLYFATRQ</sequence>
<gene>
    <name evidence="1" type="ORF">BDN70DRAFT_287897</name>
</gene>
<proteinExistence type="predicted"/>
<name>A0A9P5YT01_9AGAR</name>
<evidence type="ECO:0000313" key="1">
    <source>
        <dbReference type="EMBL" id="KAF9474904.1"/>
    </source>
</evidence>
<comment type="caution">
    <text evidence="1">The sequence shown here is derived from an EMBL/GenBank/DDBJ whole genome shotgun (WGS) entry which is preliminary data.</text>
</comment>
<organism evidence="1 2">
    <name type="scientific">Pholiota conissans</name>
    <dbReference type="NCBI Taxonomy" id="109636"/>
    <lineage>
        <taxon>Eukaryota</taxon>
        <taxon>Fungi</taxon>
        <taxon>Dikarya</taxon>
        <taxon>Basidiomycota</taxon>
        <taxon>Agaricomycotina</taxon>
        <taxon>Agaricomycetes</taxon>
        <taxon>Agaricomycetidae</taxon>
        <taxon>Agaricales</taxon>
        <taxon>Agaricineae</taxon>
        <taxon>Strophariaceae</taxon>
        <taxon>Pholiota</taxon>
    </lineage>
</organism>
<dbReference type="AlphaFoldDB" id="A0A9P5YT01"/>
<protein>
    <submittedName>
        <fullName evidence="1">Uncharacterized protein</fullName>
    </submittedName>
</protein>
<dbReference type="EMBL" id="MU155356">
    <property type="protein sequence ID" value="KAF9474904.1"/>
    <property type="molecule type" value="Genomic_DNA"/>
</dbReference>